<gene>
    <name evidence="6" type="primary">LOC112050975</name>
</gene>
<evidence type="ECO:0000256" key="3">
    <source>
        <dbReference type="PROSITE-ProRule" id="PRU00497"/>
    </source>
</evidence>
<keyword evidence="1 3" id="KW-0193">Cuticle</keyword>
<dbReference type="PANTHER" id="PTHR10380">
    <property type="entry name" value="CUTICLE PROTEIN"/>
    <property type="match status" value="1"/>
</dbReference>
<accession>A0A6J1NJP9</accession>
<feature type="signal peptide" evidence="4">
    <location>
        <begin position="1"/>
        <end position="16"/>
    </location>
</feature>
<dbReference type="Proteomes" id="UP001652582">
    <property type="component" value="Chromosome 12"/>
</dbReference>
<dbReference type="GO" id="GO:0008010">
    <property type="term" value="F:structural constituent of chitin-based larval cuticle"/>
    <property type="evidence" value="ECO:0007669"/>
    <property type="project" value="TreeGrafter"/>
</dbReference>
<dbReference type="PRINTS" id="PR00947">
    <property type="entry name" value="CUTICLE"/>
</dbReference>
<protein>
    <submittedName>
        <fullName evidence="6">Flexible cuticle protein 12-like</fullName>
    </submittedName>
</protein>
<evidence type="ECO:0000313" key="5">
    <source>
        <dbReference type="Proteomes" id="UP001652582"/>
    </source>
</evidence>
<keyword evidence="2 4" id="KW-0732">Signal</keyword>
<dbReference type="RefSeq" id="XP_023945163.1">
    <property type="nucleotide sequence ID" value="XM_024089395.2"/>
</dbReference>
<dbReference type="PANTHER" id="PTHR10380:SF218">
    <property type="entry name" value="ADULT CUTICLE PROTEIN 65AA-RELATED"/>
    <property type="match status" value="1"/>
</dbReference>
<dbReference type="OrthoDB" id="7255276at2759"/>
<dbReference type="AlphaFoldDB" id="A0A6J1NJP9"/>
<dbReference type="KEGG" id="bany:112050975"/>
<sequence>MQAVIVLAVLVAAAVAVPVAPVVDPKTAETVRYNVNNIGVDGYSFDLETNDGKKVSEEAVLKNNQVLEVRGSFSYYGPNNELFTVTYVADENGFKAFGDHLPK</sequence>
<name>A0A6J1NJP9_BICAN</name>
<reference evidence="6" key="1">
    <citation type="submission" date="2025-08" db="UniProtKB">
        <authorList>
            <consortium name="RefSeq"/>
        </authorList>
    </citation>
    <scope>IDENTIFICATION</scope>
</reference>
<feature type="chain" id="PRO_5026842486" evidence="4">
    <location>
        <begin position="17"/>
        <end position="103"/>
    </location>
</feature>
<evidence type="ECO:0000256" key="2">
    <source>
        <dbReference type="ARBA" id="ARBA00022729"/>
    </source>
</evidence>
<evidence type="ECO:0000256" key="1">
    <source>
        <dbReference type="ARBA" id="ARBA00022460"/>
    </source>
</evidence>
<evidence type="ECO:0000256" key="4">
    <source>
        <dbReference type="SAM" id="SignalP"/>
    </source>
</evidence>
<dbReference type="InterPro" id="IPR050468">
    <property type="entry name" value="Cuticle_Struct_Prot"/>
</dbReference>
<dbReference type="GeneID" id="112050975"/>
<organism evidence="5 6">
    <name type="scientific">Bicyclus anynana</name>
    <name type="common">Squinting bush brown butterfly</name>
    <dbReference type="NCBI Taxonomy" id="110368"/>
    <lineage>
        <taxon>Eukaryota</taxon>
        <taxon>Metazoa</taxon>
        <taxon>Ecdysozoa</taxon>
        <taxon>Arthropoda</taxon>
        <taxon>Hexapoda</taxon>
        <taxon>Insecta</taxon>
        <taxon>Pterygota</taxon>
        <taxon>Neoptera</taxon>
        <taxon>Endopterygota</taxon>
        <taxon>Lepidoptera</taxon>
        <taxon>Glossata</taxon>
        <taxon>Ditrysia</taxon>
        <taxon>Papilionoidea</taxon>
        <taxon>Nymphalidae</taxon>
        <taxon>Satyrinae</taxon>
        <taxon>Satyrini</taxon>
        <taxon>Mycalesina</taxon>
        <taxon>Bicyclus</taxon>
    </lineage>
</organism>
<evidence type="ECO:0000313" key="6">
    <source>
        <dbReference type="RefSeq" id="XP_023945163.1"/>
    </source>
</evidence>
<proteinExistence type="predicted"/>
<keyword evidence="5" id="KW-1185">Reference proteome</keyword>
<dbReference type="GO" id="GO:0062129">
    <property type="term" value="C:chitin-based extracellular matrix"/>
    <property type="evidence" value="ECO:0007669"/>
    <property type="project" value="TreeGrafter"/>
</dbReference>
<dbReference type="Pfam" id="PF00379">
    <property type="entry name" value="Chitin_bind_4"/>
    <property type="match status" value="1"/>
</dbReference>
<dbReference type="PROSITE" id="PS51155">
    <property type="entry name" value="CHIT_BIND_RR_2"/>
    <property type="match status" value="1"/>
</dbReference>
<dbReference type="InterPro" id="IPR000618">
    <property type="entry name" value="Insect_cuticle"/>
</dbReference>